<dbReference type="PANTHER" id="PTHR30055">
    <property type="entry name" value="HTH-TYPE TRANSCRIPTIONAL REGULATOR RUTR"/>
    <property type="match status" value="1"/>
</dbReference>
<dbReference type="AlphaFoldDB" id="A0A840WN71"/>
<keyword evidence="2 4" id="KW-0238">DNA-binding</keyword>
<dbReference type="InterPro" id="IPR009057">
    <property type="entry name" value="Homeodomain-like_sf"/>
</dbReference>
<name>A0A840WN71_9ACTN</name>
<evidence type="ECO:0000256" key="4">
    <source>
        <dbReference type="PROSITE-ProRule" id="PRU00335"/>
    </source>
</evidence>
<proteinExistence type="predicted"/>
<dbReference type="Pfam" id="PF00440">
    <property type="entry name" value="TetR_N"/>
    <property type="match status" value="1"/>
</dbReference>
<dbReference type="GO" id="GO:0000976">
    <property type="term" value="F:transcription cis-regulatory region binding"/>
    <property type="evidence" value="ECO:0007669"/>
    <property type="project" value="TreeGrafter"/>
</dbReference>
<dbReference type="PROSITE" id="PS50977">
    <property type="entry name" value="HTH_TETR_2"/>
    <property type="match status" value="1"/>
</dbReference>
<evidence type="ECO:0000313" key="7">
    <source>
        <dbReference type="Proteomes" id="UP000579647"/>
    </source>
</evidence>
<dbReference type="InterPro" id="IPR001647">
    <property type="entry name" value="HTH_TetR"/>
</dbReference>
<dbReference type="EMBL" id="JACHDO010000001">
    <property type="protein sequence ID" value="MBB5491568.1"/>
    <property type="molecule type" value="Genomic_DNA"/>
</dbReference>
<feature type="DNA-binding region" description="H-T-H motif" evidence="4">
    <location>
        <begin position="42"/>
        <end position="61"/>
    </location>
</feature>
<comment type="caution">
    <text evidence="6">The sequence shown here is derived from an EMBL/GenBank/DDBJ whole genome shotgun (WGS) entry which is preliminary data.</text>
</comment>
<feature type="domain" description="HTH tetR-type" evidence="5">
    <location>
        <begin position="19"/>
        <end position="79"/>
    </location>
</feature>
<dbReference type="InterPro" id="IPR050109">
    <property type="entry name" value="HTH-type_TetR-like_transc_reg"/>
</dbReference>
<organism evidence="6 7">
    <name type="scientific">Nocardiopsis metallicus</name>
    <dbReference type="NCBI Taxonomy" id="179819"/>
    <lineage>
        <taxon>Bacteria</taxon>
        <taxon>Bacillati</taxon>
        <taxon>Actinomycetota</taxon>
        <taxon>Actinomycetes</taxon>
        <taxon>Streptosporangiales</taxon>
        <taxon>Nocardiopsidaceae</taxon>
        <taxon>Nocardiopsis</taxon>
    </lineage>
</organism>
<dbReference type="PRINTS" id="PR00455">
    <property type="entry name" value="HTHTETR"/>
</dbReference>
<protein>
    <submittedName>
        <fullName evidence="6">AcrR family transcriptional regulator</fullName>
    </submittedName>
</protein>
<evidence type="ECO:0000313" key="6">
    <source>
        <dbReference type="EMBL" id="MBB5491568.1"/>
    </source>
</evidence>
<evidence type="ECO:0000256" key="2">
    <source>
        <dbReference type="ARBA" id="ARBA00023125"/>
    </source>
</evidence>
<keyword evidence="7" id="KW-1185">Reference proteome</keyword>
<gene>
    <name evidence="6" type="ORF">HNR07_002705</name>
</gene>
<dbReference type="SUPFAM" id="SSF46689">
    <property type="entry name" value="Homeodomain-like"/>
    <property type="match status" value="1"/>
</dbReference>
<dbReference type="Gene3D" id="1.10.357.10">
    <property type="entry name" value="Tetracycline Repressor, domain 2"/>
    <property type="match status" value="1"/>
</dbReference>
<dbReference type="GO" id="GO:0003700">
    <property type="term" value="F:DNA-binding transcription factor activity"/>
    <property type="evidence" value="ECO:0007669"/>
    <property type="project" value="TreeGrafter"/>
</dbReference>
<accession>A0A840WN71</accession>
<dbReference type="Proteomes" id="UP000579647">
    <property type="component" value="Unassembled WGS sequence"/>
</dbReference>
<sequence length="237" mass="26264">MAVNDTEGTPLSLRERKKQRTLEELADCAARLFEEQGFEATTLEEVVAAAEVSKRTFFRYYASKEAVALAPEGLLWERYVAEVADRPLRGAVLDTLRTALLDTVEAMPPGWEERFYACRRLAAHSPTPALREHTVVSSFHAQSELTAILERRLGISSEADVRLRMLGEFALSAWRCGAKEWVMGREPGQIGHPAMDATPDPRDAATAVRVRGGRERLLRRVDEAFAAIPASLALSAD</sequence>
<evidence type="ECO:0000259" key="5">
    <source>
        <dbReference type="PROSITE" id="PS50977"/>
    </source>
</evidence>
<dbReference type="PANTHER" id="PTHR30055:SF234">
    <property type="entry name" value="HTH-TYPE TRANSCRIPTIONAL REGULATOR BETI"/>
    <property type="match status" value="1"/>
</dbReference>
<keyword evidence="1" id="KW-0805">Transcription regulation</keyword>
<reference evidence="6 7" key="1">
    <citation type="submission" date="2020-08" db="EMBL/GenBank/DDBJ databases">
        <title>Sequencing the genomes of 1000 actinobacteria strains.</title>
        <authorList>
            <person name="Klenk H.-P."/>
        </authorList>
    </citation>
    <scope>NUCLEOTIDE SEQUENCE [LARGE SCALE GENOMIC DNA]</scope>
    <source>
        <strain evidence="6 7">DSM 44598</strain>
    </source>
</reference>
<evidence type="ECO:0000256" key="3">
    <source>
        <dbReference type="ARBA" id="ARBA00023163"/>
    </source>
</evidence>
<keyword evidence="3" id="KW-0804">Transcription</keyword>
<evidence type="ECO:0000256" key="1">
    <source>
        <dbReference type="ARBA" id="ARBA00023015"/>
    </source>
</evidence>
<dbReference type="RefSeq" id="WP_246420286.1">
    <property type="nucleotide sequence ID" value="NZ_BAAAKM010000152.1"/>
</dbReference>